<dbReference type="Proteomes" id="UP000077755">
    <property type="component" value="Chromosome 5"/>
</dbReference>
<dbReference type="AlphaFoldDB" id="A0AAF0X3B9"/>
<proteinExistence type="predicted"/>
<dbReference type="EMBL" id="CP093347">
    <property type="protein sequence ID" value="WOG99498.1"/>
    <property type="molecule type" value="Genomic_DNA"/>
</dbReference>
<name>A0AAF0X3B9_DAUCS</name>
<sequence>MNSHDFSSIDIEETNEDEAQAEVMFAKRRCCFCLPHLNSPDSSSPAAGSRWWSKFRSPENNDGVWTRGIESVKKVREWSEIVAGPKWKTFIRRFNRSSKSGLVSSKSSKFQYDPLSYALNFDEGPGQNGDSDQVDDYLCRNFSSRYANVAKASAENDAKIVKSLI</sequence>
<keyword evidence="2" id="KW-1185">Reference proteome</keyword>
<reference evidence="1" key="2">
    <citation type="submission" date="2022-03" db="EMBL/GenBank/DDBJ databases">
        <title>Draft title - Genomic analysis of global carrot germplasm unveils the trajectory of domestication and the origin of high carotenoid orange carrot.</title>
        <authorList>
            <person name="Iorizzo M."/>
            <person name="Ellison S."/>
            <person name="Senalik D."/>
            <person name="Macko-Podgorni A."/>
            <person name="Grzebelus D."/>
            <person name="Bostan H."/>
            <person name="Rolling W."/>
            <person name="Curaba J."/>
            <person name="Simon P."/>
        </authorList>
    </citation>
    <scope>NUCLEOTIDE SEQUENCE</scope>
    <source>
        <tissue evidence="1">Leaf</tissue>
    </source>
</reference>
<protein>
    <submittedName>
        <fullName evidence="1">Uncharacterized protein</fullName>
    </submittedName>
</protein>
<reference evidence="1" key="1">
    <citation type="journal article" date="2016" name="Nat. Genet.">
        <title>A high-quality carrot genome assembly provides new insights into carotenoid accumulation and asterid genome evolution.</title>
        <authorList>
            <person name="Iorizzo M."/>
            <person name="Ellison S."/>
            <person name="Senalik D."/>
            <person name="Zeng P."/>
            <person name="Satapoomin P."/>
            <person name="Huang J."/>
            <person name="Bowman M."/>
            <person name="Iovene M."/>
            <person name="Sanseverino W."/>
            <person name="Cavagnaro P."/>
            <person name="Yildiz M."/>
            <person name="Macko-Podgorni A."/>
            <person name="Moranska E."/>
            <person name="Grzebelus E."/>
            <person name="Grzebelus D."/>
            <person name="Ashrafi H."/>
            <person name="Zheng Z."/>
            <person name="Cheng S."/>
            <person name="Spooner D."/>
            <person name="Van Deynze A."/>
            <person name="Simon P."/>
        </authorList>
    </citation>
    <scope>NUCLEOTIDE SEQUENCE</scope>
    <source>
        <tissue evidence="1">Leaf</tissue>
    </source>
</reference>
<evidence type="ECO:0000313" key="1">
    <source>
        <dbReference type="EMBL" id="WOG99498.1"/>
    </source>
</evidence>
<evidence type="ECO:0000313" key="2">
    <source>
        <dbReference type="Proteomes" id="UP000077755"/>
    </source>
</evidence>
<organism evidence="1 2">
    <name type="scientific">Daucus carota subsp. sativus</name>
    <name type="common">Carrot</name>
    <dbReference type="NCBI Taxonomy" id="79200"/>
    <lineage>
        <taxon>Eukaryota</taxon>
        <taxon>Viridiplantae</taxon>
        <taxon>Streptophyta</taxon>
        <taxon>Embryophyta</taxon>
        <taxon>Tracheophyta</taxon>
        <taxon>Spermatophyta</taxon>
        <taxon>Magnoliopsida</taxon>
        <taxon>eudicotyledons</taxon>
        <taxon>Gunneridae</taxon>
        <taxon>Pentapetalae</taxon>
        <taxon>asterids</taxon>
        <taxon>campanulids</taxon>
        <taxon>Apiales</taxon>
        <taxon>Apiaceae</taxon>
        <taxon>Apioideae</taxon>
        <taxon>Scandiceae</taxon>
        <taxon>Daucinae</taxon>
        <taxon>Daucus</taxon>
        <taxon>Daucus sect. Daucus</taxon>
    </lineage>
</organism>
<dbReference type="PANTHER" id="PTHR47076">
    <property type="entry name" value="NHL DOMAIN PROTEIN"/>
    <property type="match status" value="1"/>
</dbReference>
<dbReference type="PANTHER" id="PTHR47076:SF1">
    <property type="entry name" value="NHL DOMAIN PROTEIN"/>
    <property type="match status" value="1"/>
</dbReference>
<accession>A0AAF0X3B9</accession>
<gene>
    <name evidence="1" type="ORF">DCAR_0518850</name>
</gene>